<evidence type="ECO:0000313" key="1">
    <source>
        <dbReference type="EMBL" id="RVW16022.1"/>
    </source>
</evidence>
<comment type="caution">
    <text evidence="1">The sequence shown here is derived from an EMBL/GenBank/DDBJ whole genome shotgun (WGS) entry which is preliminary data.</text>
</comment>
<proteinExistence type="predicted"/>
<dbReference type="AlphaFoldDB" id="A0A438BYD6"/>
<name>A0A438BYD6_VITVI</name>
<dbReference type="EMBL" id="QGNW01002591">
    <property type="protein sequence ID" value="RVW16022.1"/>
    <property type="molecule type" value="Genomic_DNA"/>
</dbReference>
<sequence>MDSQIVAAMASIQEAIASLGRMIDGQQAQQVPPQMVPSMILQFHHPFHPLRTSDRAVTWENFDGAPMTSLPTKFRMPEIERYTGIDCPRIHLRFYRRQRQGDVDAISSVGLRPPRHYQTVGQTFGLYYPPSPHVQYRSWASHQSYDYAYIPPALALLYHAVQGIERPLVSYSATGQPCYAAHFVARPSESYHRPRAQ</sequence>
<protein>
    <submittedName>
        <fullName evidence="1">Uncharacterized protein</fullName>
    </submittedName>
</protein>
<accession>A0A438BYD6</accession>
<evidence type="ECO:0000313" key="2">
    <source>
        <dbReference type="Proteomes" id="UP000288805"/>
    </source>
</evidence>
<reference evidence="1 2" key="1">
    <citation type="journal article" date="2018" name="PLoS Genet.">
        <title>Population sequencing reveals clonal diversity and ancestral inbreeding in the grapevine cultivar Chardonnay.</title>
        <authorList>
            <person name="Roach M.J."/>
            <person name="Johnson D.L."/>
            <person name="Bohlmann J."/>
            <person name="van Vuuren H.J."/>
            <person name="Jones S.J."/>
            <person name="Pretorius I.S."/>
            <person name="Schmidt S.A."/>
            <person name="Borneman A.R."/>
        </authorList>
    </citation>
    <scope>NUCLEOTIDE SEQUENCE [LARGE SCALE GENOMIC DNA]</scope>
    <source>
        <strain evidence="2">cv. Chardonnay</strain>
        <tissue evidence="1">Leaf</tissue>
    </source>
</reference>
<dbReference type="Proteomes" id="UP000288805">
    <property type="component" value="Unassembled WGS sequence"/>
</dbReference>
<organism evidence="1 2">
    <name type="scientific">Vitis vinifera</name>
    <name type="common">Grape</name>
    <dbReference type="NCBI Taxonomy" id="29760"/>
    <lineage>
        <taxon>Eukaryota</taxon>
        <taxon>Viridiplantae</taxon>
        <taxon>Streptophyta</taxon>
        <taxon>Embryophyta</taxon>
        <taxon>Tracheophyta</taxon>
        <taxon>Spermatophyta</taxon>
        <taxon>Magnoliopsida</taxon>
        <taxon>eudicotyledons</taxon>
        <taxon>Gunneridae</taxon>
        <taxon>Pentapetalae</taxon>
        <taxon>rosids</taxon>
        <taxon>Vitales</taxon>
        <taxon>Vitaceae</taxon>
        <taxon>Viteae</taxon>
        <taxon>Vitis</taxon>
    </lineage>
</organism>
<gene>
    <name evidence="1" type="ORF">CK203_079014</name>
</gene>